<evidence type="ECO:0000259" key="3">
    <source>
        <dbReference type="PROSITE" id="PS50011"/>
    </source>
</evidence>
<dbReference type="InterPro" id="IPR050167">
    <property type="entry name" value="Ser_Thr_protein_kinase"/>
</dbReference>
<dbReference type="InterPro" id="IPR000719">
    <property type="entry name" value="Prot_kinase_dom"/>
</dbReference>
<dbReference type="InterPro" id="IPR008979">
    <property type="entry name" value="Galactose-bd-like_sf"/>
</dbReference>
<dbReference type="Gene3D" id="2.60.120.260">
    <property type="entry name" value="Galactose-binding domain-like"/>
    <property type="match status" value="1"/>
</dbReference>
<dbReference type="Pfam" id="PF00069">
    <property type="entry name" value="Pkinase"/>
    <property type="match status" value="1"/>
</dbReference>
<evidence type="ECO:0000256" key="1">
    <source>
        <dbReference type="ARBA" id="ARBA00023170"/>
    </source>
</evidence>
<protein>
    <recommendedName>
        <fullName evidence="3">Protein kinase domain-containing protein</fullName>
    </recommendedName>
</protein>
<keyword evidence="5" id="KW-1185">Reference proteome</keyword>
<dbReference type="Gene3D" id="1.10.510.10">
    <property type="entry name" value="Transferase(Phosphotransferase) domain 1"/>
    <property type="match status" value="1"/>
</dbReference>
<gene>
    <name evidence="4" type="ORF">M9Y10_009961</name>
</gene>
<evidence type="ECO:0000313" key="5">
    <source>
        <dbReference type="Proteomes" id="UP001470230"/>
    </source>
</evidence>
<evidence type="ECO:0000256" key="2">
    <source>
        <dbReference type="SAM" id="Coils"/>
    </source>
</evidence>
<sequence length="601" mass="70125">MFPASAYRHPFNKRDKYLFNPDDYIVIRIINRGGFGVISLVKNKETGEEFVAKTNFIQHTKTHKLYVSREISIFIQVQHPTIIKFRGFSYTDFNHNNNVTILMDYMKMGSLADLIEKEEKSQCPIEYDNTKRQKILIGIARGMMILHKLHIINRDLKPENVLIDSDFIPHITDFGLSKFFDPNNSSKQSFADGGTAEYMAPEVITSDHYNTKADVYSFGILMYEVITGCRAYEKLRTGRDKISIFQLKEKIVNGYRPEIEEGMMKKGLKIMIEKCWSAKPSERPTFTELYRKLSLSDDDFLLDIENNTVPSVIECDDDDGNDEDIGLNTKFCLGQPINYEEILDYVEHIDVEARTLDEIESNMNRQEIVQLKNEVDELKRTTQSQQETITLLRTELERVTADNQTFREQIDQLNIQLRKSRTRKESYQYGNDSDMPKIGIISHLNGAVTLSAGGVIKDSYPISNITEDNSRFFYNYYNYEPSSVNDSFIKFDFGEKTKVDLHSYYIRSNDGDPGSDCHPKTWEIKGSNDNEIWTRIDRRENDEHLNGRLKEHNFVCECEHGQPENRFRYIIYIQEDSWMNDKPYNVCITFFELYGEVYQSE</sequence>
<dbReference type="EMBL" id="JAPFFF010000015">
    <property type="protein sequence ID" value="KAK8866992.1"/>
    <property type="molecule type" value="Genomic_DNA"/>
</dbReference>
<dbReference type="InterPro" id="IPR011009">
    <property type="entry name" value="Kinase-like_dom_sf"/>
</dbReference>
<dbReference type="PROSITE" id="PS50011">
    <property type="entry name" value="PROTEIN_KINASE_DOM"/>
    <property type="match status" value="1"/>
</dbReference>
<keyword evidence="1" id="KW-0675">Receptor</keyword>
<dbReference type="SUPFAM" id="SSF49785">
    <property type="entry name" value="Galactose-binding domain-like"/>
    <property type="match status" value="1"/>
</dbReference>
<evidence type="ECO:0000313" key="4">
    <source>
        <dbReference type="EMBL" id="KAK8866992.1"/>
    </source>
</evidence>
<feature type="coiled-coil region" evidence="2">
    <location>
        <begin position="361"/>
        <end position="423"/>
    </location>
</feature>
<dbReference type="Proteomes" id="UP001470230">
    <property type="component" value="Unassembled WGS sequence"/>
</dbReference>
<proteinExistence type="predicted"/>
<name>A0ABR2IQ18_9EUKA</name>
<keyword evidence="2" id="KW-0175">Coiled coil</keyword>
<organism evidence="4 5">
    <name type="scientific">Tritrichomonas musculus</name>
    <dbReference type="NCBI Taxonomy" id="1915356"/>
    <lineage>
        <taxon>Eukaryota</taxon>
        <taxon>Metamonada</taxon>
        <taxon>Parabasalia</taxon>
        <taxon>Tritrichomonadida</taxon>
        <taxon>Tritrichomonadidae</taxon>
        <taxon>Tritrichomonas</taxon>
    </lineage>
</organism>
<accession>A0ABR2IQ18</accession>
<comment type="caution">
    <text evidence="4">The sequence shown here is derived from an EMBL/GenBank/DDBJ whole genome shotgun (WGS) entry which is preliminary data.</text>
</comment>
<feature type="domain" description="Protein kinase" evidence="3">
    <location>
        <begin position="24"/>
        <end position="301"/>
    </location>
</feature>
<reference evidence="4 5" key="1">
    <citation type="submission" date="2024-04" db="EMBL/GenBank/DDBJ databases">
        <title>Tritrichomonas musculus Genome.</title>
        <authorList>
            <person name="Alves-Ferreira E."/>
            <person name="Grigg M."/>
            <person name="Lorenzi H."/>
            <person name="Galac M."/>
        </authorList>
    </citation>
    <scope>NUCLEOTIDE SEQUENCE [LARGE SCALE GENOMIC DNA]</scope>
    <source>
        <strain evidence="4 5">EAF2021</strain>
    </source>
</reference>
<dbReference type="SMART" id="SM00220">
    <property type="entry name" value="S_TKc"/>
    <property type="match status" value="1"/>
</dbReference>
<dbReference type="SUPFAM" id="SSF56112">
    <property type="entry name" value="Protein kinase-like (PK-like)"/>
    <property type="match status" value="1"/>
</dbReference>
<dbReference type="PANTHER" id="PTHR23257">
    <property type="entry name" value="SERINE-THREONINE PROTEIN KINASE"/>
    <property type="match status" value="1"/>
</dbReference>